<evidence type="ECO:0000313" key="2">
    <source>
        <dbReference type="EMBL" id="AIF12389.1"/>
    </source>
</evidence>
<dbReference type="SUPFAM" id="SSF55729">
    <property type="entry name" value="Acyl-CoA N-acyltransferases (Nat)"/>
    <property type="match status" value="1"/>
</dbReference>
<protein>
    <submittedName>
        <fullName evidence="2">Acetyltransferase</fullName>
    </submittedName>
</protein>
<dbReference type="InterPro" id="IPR051908">
    <property type="entry name" value="Ribosomal_N-acetyltransferase"/>
</dbReference>
<sequence length="238" mass="27414">MMRLGDIVNDFTVPPHPKNISLEGKLVELKPLKASLYSAQLFSANSLDANEVNWTYLPYGPFESEIEYTKWIETFEDGDDPVLFAIISKELDKAVGISSYLRIKPKDGSIEVGHINYSPLLQNTTEATEAMYLMMKWAFDNGYRRYEWKCNALNLKSRRAAQRLGLSYEGVFRQMTINKGRNRDTAWFAAIDKEWKHIEQCYLKFLSDENFDGEGKQKISLSSLTKPLLYKVDSYDSC</sequence>
<keyword evidence="2" id="KW-0808">Transferase</keyword>
<dbReference type="Pfam" id="PF13302">
    <property type="entry name" value="Acetyltransf_3"/>
    <property type="match status" value="1"/>
</dbReference>
<feature type="domain" description="N-acetyltransferase" evidence="1">
    <location>
        <begin position="39"/>
        <end position="194"/>
    </location>
</feature>
<dbReference type="EMBL" id="KF900944">
    <property type="protein sequence ID" value="AIF12389.1"/>
    <property type="molecule type" value="Genomic_DNA"/>
</dbReference>
<proteinExistence type="predicted"/>
<dbReference type="GO" id="GO:0008999">
    <property type="term" value="F:protein-N-terminal-alanine acetyltransferase activity"/>
    <property type="evidence" value="ECO:0007669"/>
    <property type="project" value="TreeGrafter"/>
</dbReference>
<dbReference type="PROSITE" id="PS51186">
    <property type="entry name" value="GNAT"/>
    <property type="match status" value="1"/>
</dbReference>
<reference evidence="2" key="1">
    <citation type="journal article" date="2014" name="Genome Biol. Evol.">
        <title>Pangenome evidence for extensive interdomain horizontal transfer affecting lineage core and shell genes in uncultured planktonic thaumarchaeota and euryarchaeota.</title>
        <authorList>
            <person name="Deschamps P."/>
            <person name="Zivanovic Y."/>
            <person name="Moreira D."/>
            <person name="Rodriguez-Valera F."/>
            <person name="Lopez-Garcia P."/>
        </authorList>
    </citation>
    <scope>NUCLEOTIDE SEQUENCE</scope>
</reference>
<dbReference type="GO" id="GO:1990189">
    <property type="term" value="F:protein N-terminal-serine acetyltransferase activity"/>
    <property type="evidence" value="ECO:0007669"/>
    <property type="project" value="TreeGrafter"/>
</dbReference>
<dbReference type="PANTHER" id="PTHR43441:SF2">
    <property type="entry name" value="FAMILY ACETYLTRANSFERASE, PUTATIVE (AFU_ORTHOLOGUE AFUA_7G00850)-RELATED"/>
    <property type="match status" value="1"/>
</dbReference>
<dbReference type="GO" id="GO:0005737">
    <property type="term" value="C:cytoplasm"/>
    <property type="evidence" value="ECO:0007669"/>
    <property type="project" value="TreeGrafter"/>
</dbReference>
<evidence type="ECO:0000259" key="1">
    <source>
        <dbReference type="PROSITE" id="PS51186"/>
    </source>
</evidence>
<dbReference type="PANTHER" id="PTHR43441">
    <property type="entry name" value="RIBOSOMAL-PROTEIN-SERINE ACETYLTRANSFERASE"/>
    <property type="match status" value="1"/>
</dbReference>
<accession>A0A075H8N9</accession>
<dbReference type="InterPro" id="IPR016181">
    <property type="entry name" value="Acyl_CoA_acyltransferase"/>
</dbReference>
<name>A0A075H8N9_9ARCH</name>
<dbReference type="Gene3D" id="3.40.630.30">
    <property type="match status" value="1"/>
</dbReference>
<organism evidence="2">
    <name type="scientific">uncultured marine thaumarchaeote KM3_55_F05</name>
    <dbReference type="NCBI Taxonomy" id="1456198"/>
    <lineage>
        <taxon>Archaea</taxon>
        <taxon>Nitrososphaerota</taxon>
        <taxon>environmental samples</taxon>
    </lineage>
</organism>
<dbReference type="FunFam" id="3.40.630.30:FF:000047">
    <property type="entry name" value="Acetyltransferase, GNAT family"/>
    <property type="match status" value="1"/>
</dbReference>
<dbReference type="AlphaFoldDB" id="A0A075H8N9"/>
<dbReference type="InterPro" id="IPR000182">
    <property type="entry name" value="GNAT_dom"/>
</dbReference>